<dbReference type="InterPro" id="IPR008318">
    <property type="entry name" value="UCP030820"/>
</dbReference>
<evidence type="ECO:0008006" key="3">
    <source>
        <dbReference type="Google" id="ProtNLM"/>
    </source>
</evidence>
<dbReference type="PIRSF" id="PIRSF030820">
    <property type="entry name" value="UCP030820"/>
    <property type="match status" value="1"/>
</dbReference>
<organism evidence="1 2">
    <name type="scientific">Methylophaga thalassica</name>
    <dbReference type="NCBI Taxonomy" id="40223"/>
    <lineage>
        <taxon>Bacteria</taxon>
        <taxon>Pseudomonadati</taxon>
        <taxon>Pseudomonadota</taxon>
        <taxon>Gammaproteobacteria</taxon>
        <taxon>Thiotrichales</taxon>
        <taxon>Piscirickettsiaceae</taxon>
        <taxon>Methylophaga</taxon>
    </lineage>
</organism>
<dbReference type="EMBL" id="BSND01000004">
    <property type="protein sequence ID" value="GLP99196.1"/>
    <property type="molecule type" value="Genomic_DNA"/>
</dbReference>
<evidence type="ECO:0000313" key="1">
    <source>
        <dbReference type="EMBL" id="GLP99196.1"/>
    </source>
</evidence>
<proteinExistence type="predicted"/>
<dbReference type="RefSeq" id="WP_273180358.1">
    <property type="nucleotide sequence ID" value="NZ_BSND01000004.1"/>
</dbReference>
<reference evidence="1" key="2">
    <citation type="submission" date="2023-01" db="EMBL/GenBank/DDBJ databases">
        <title>Draft genome sequence of Methylophaga thalassica strain NBRC 102424.</title>
        <authorList>
            <person name="Sun Q."/>
            <person name="Mori K."/>
        </authorList>
    </citation>
    <scope>NUCLEOTIDE SEQUENCE</scope>
    <source>
        <strain evidence="1">NBRC 102424</strain>
    </source>
</reference>
<keyword evidence="2" id="KW-1185">Reference proteome</keyword>
<name>A0ABQ5TSQ9_9GAMM</name>
<dbReference type="Pfam" id="PF06073">
    <property type="entry name" value="DUF934"/>
    <property type="match status" value="1"/>
</dbReference>
<gene>
    <name evidence="1" type="ORF">GCM10007891_10500</name>
</gene>
<evidence type="ECO:0000313" key="2">
    <source>
        <dbReference type="Proteomes" id="UP001161423"/>
    </source>
</evidence>
<comment type="caution">
    <text evidence="1">The sequence shown here is derived from an EMBL/GenBank/DDBJ whole genome shotgun (WGS) entry which is preliminary data.</text>
</comment>
<dbReference type="Proteomes" id="UP001161423">
    <property type="component" value="Unassembled WGS sequence"/>
</dbReference>
<reference evidence="1" key="1">
    <citation type="journal article" date="2014" name="Int. J. Syst. Evol. Microbiol.">
        <title>Complete genome of a new Firmicutes species belonging to the dominant human colonic microbiota ('Ruminococcus bicirculans') reveals two chromosomes and a selective capacity to utilize plant glucans.</title>
        <authorList>
            <consortium name="NISC Comparative Sequencing Program"/>
            <person name="Wegmann U."/>
            <person name="Louis P."/>
            <person name="Goesmann A."/>
            <person name="Henrissat B."/>
            <person name="Duncan S.H."/>
            <person name="Flint H.J."/>
        </authorList>
    </citation>
    <scope>NUCLEOTIDE SEQUENCE</scope>
    <source>
        <strain evidence="1">NBRC 102424</strain>
    </source>
</reference>
<sequence length="173" mass="20184">MKNIICLRDTEQPLIIEHDNWILIKELEDIDQHSEHEKLILPFSLWVESVEHQPANRAKAVWLQNDADIYTLSPWLEQLELIALDFPKFTDGRAYSQAVELRTRLKWKGELRATGDVLRDQLSHMHRCGFDSFAVREDKDVFDAIKGISGISTMYAGSVLNPEPLFRRRQDIR</sequence>
<accession>A0ABQ5TSQ9</accession>
<protein>
    <recommendedName>
        <fullName evidence="3">DUF934 domain-containing protein</fullName>
    </recommendedName>
</protein>